<dbReference type="GO" id="GO:0015031">
    <property type="term" value="P:protein transport"/>
    <property type="evidence" value="ECO:0007669"/>
    <property type="project" value="UniProtKB-KW"/>
</dbReference>
<comment type="function">
    <text evidence="7">Involved in protein precursor import into chloroplasts. Imported into the intermembrane space via the Toc translocon. May be involved in the import pathway used by proteins without a cleavable N-terminal pre-sequence.</text>
</comment>
<dbReference type="PANTHER" id="PTHR33926:SF4">
    <property type="entry name" value="PROTEIN TIC 22, CHLOROPLASTIC"/>
    <property type="match status" value="1"/>
</dbReference>
<keyword evidence="6" id="KW-0472">Membrane</keyword>
<dbReference type="GO" id="GO:0031972">
    <property type="term" value="C:chloroplast intermembrane space"/>
    <property type="evidence" value="ECO:0007669"/>
    <property type="project" value="UniProtKB-SubCell"/>
</dbReference>
<keyword evidence="3" id="KW-0934">Plastid</keyword>
<evidence type="ECO:0000256" key="6">
    <source>
        <dbReference type="ARBA" id="ARBA00023136"/>
    </source>
</evidence>
<dbReference type="PANTHER" id="PTHR33926">
    <property type="entry name" value="PROTEIN TIC 22, CHLOROPLASTIC"/>
    <property type="match status" value="1"/>
</dbReference>
<protein>
    <recommendedName>
        <fullName evidence="10">Protein TIC 22, chloroplastic</fullName>
    </recommendedName>
    <alternativeName>
        <fullName evidence="11">Translocon at the inner envelope membrane of chloroplasts 22</fullName>
    </alternativeName>
</protein>
<evidence type="ECO:0000256" key="9">
    <source>
        <dbReference type="ARBA" id="ARBA00061192"/>
    </source>
</evidence>
<evidence type="ECO:0000256" key="3">
    <source>
        <dbReference type="ARBA" id="ARBA00022640"/>
    </source>
</evidence>
<evidence type="ECO:0000313" key="13">
    <source>
        <dbReference type="Proteomes" id="UP000824469"/>
    </source>
</evidence>
<keyword evidence="1" id="KW-0813">Transport</keyword>
<dbReference type="Pfam" id="PF04278">
    <property type="entry name" value="Tic22"/>
    <property type="match status" value="1"/>
</dbReference>
<organism evidence="12 13">
    <name type="scientific">Taxus chinensis</name>
    <name type="common">Chinese yew</name>
    <name type="synonym">Taxus wallichiana var. chinensis</name>
    <dbReference type="NCBI Taxonomy" id="29808"/>
    <lineage>
        <taxon>Eukaryota</taxon>
        <taxon>Viridiplantae</taxon>
        <taxon>Streptophyta</taxon>
        <taxon>Embryophyta</taxon>
        <taxon>Tracheophyta</taxon>
        <taxon>Spermatophyta</taxon>
        <taxon>Pinopsida</taxon>
        <taxon>Pinidae</taxon>
        <taxon>Conifers II</taxon>
        <taxon>Cupressales</taxon>
        <taxon>Taxaceae</taxon>
        <taxon>Taxus</taxon>
    </lineage>
</organism>
<reference evidence="12 13" key="1">
    <citation type="journal article" date="2021" name="Nat. Plants">
        <title>The Taxus genome provides insights into paclitaxel biosynthesis.</title>
        <authorList>
            <person name="Xiong X."/>
            <person name="Gou J."/>
            <person name="Liao Q."/>
            <person name="Li Y."/>
            <person name="Zhou Q."/>
            <person name="Bi G."/>
            <person name="Li C."/>
            <person name="Du R."/>
            <person name="Wang X."/>
            <person name="Sun T."/>
            <person name="Guo L."/>
            <person name="Liang H."/>
            <person name="Lu P."/>
            <person name="Wu Y."/>
            <person name="Zhang Z."/>
            <person name="Ro D.K."/>
            <person name="Shang Y."/>
            <person name="Huang S."/>
            <person name="Yan J."/>
        </authorList>
    </citation>
    <scope>NUCLEOTIDE SEQUENCE [LARGE SCALE GENOMIC DNA]</scope>
    <source>
        <strain evidence="12">Ta-2019</strain>
    </source>
</reference>
<dbReference type="OMA" id="MDFSHES"/>
<dbReference type="AlphaFoldDB" id="A0AA38GFC8"/>
<evidence type="ECO:0000256" key="10">
    <source>
        <dbReference type="ARBA" id="ARBA00072390"/>
    </source>
</evidence>
<comment type="subcellular location">
    <subcellularLocation>
        <location evidence="8">Plastid</location>
        <location evidence="8">Chloroplast intermembrane space</location>
        <topology evidence="8">Peripheral membrane protein</topology>
    </subcellularLocation>
</comment>
<keyword evidence="4" id="KW-0653">Protein transport</keyword>
<dbReference type="Proteomes" id="UP000824469">
    <property type="component" value="Unassembled WGS sequence"/>
</dbReference>
<feature type="non-terminal residue" evidence="12">
    <location>
        <position position="1"/>
    </location>
</feature>
<proteinExistence type="inferred from homology"/>
<evidence type="ECO:0000256" key="8">
    <source>
        <dbReference type="ARBA" id="ARBA00060366"/>
    </source>
</evidence>
<keyword evidence="13" id="KW-1185">Reference proteome</keyword>
<evidence type="ECO:0000256" key="1">
    <source>
        <dbReference type="ARBA" id="ARBA00022448"/>
    </source>
</evidence>
<evidence type="ECO:0000256" key="5">
    <source>
        <dbReference type="ARBA" id="ARBA00022946"/>
    </source>
</evidence>
<evidence type="ECO:0000256" key="4">
    <source>
        <dbReference type="ARBA" id="ARBA00022927"/>
    </source>
</evidence>
<evidence type="ECO:0000313" key="12">
    <source>
        <dbReference type="EMBL" id="KAH9320920.1"/>
    </source>
</evidence>
<dbReference type="Gene3D" id="3.40.1350.100">
    <property type="match status" value="1"/>
</dbReference>
<sequence>MKISLPSSVMDCPNDSSKPCSAFSLQNTSMPNLYKLLPNSYDLEPCKGPANIIKPRKFIPELFPVYAAPQSTNSPLTNPVSKFLNCLTLSGSSSTPEKHGPWLNFERELGQRFNGGKIFLRNAIGNALRPRQRVVPCFGSVSMGGQERLEAKNVFQLALSEHYVSKTLRGVDVYTVCNVKNEFVLVSDPTGQKSLGLLCFRQEDAKALLAQVQRQPGLSRGAKVLPLSLDKVYSLKVEGIAFRFVPDPVEVRNALEMKSKDRLIHFDGVPVFQSDLVTVWKDNRRFCPLYFRKEDLDRDILIFARNISKSSQLSSEIMVGSFEAALKKME</sequence>
<evidence type="ECO:0000256" key="7">
    <source>
        <dbReference type="ARBA" id="ARBA00053802"/>
    </source>
</evidence>
<keyword evidence="2" id="KW-0150">Chloroplast</keyword>
<dbReference type="EMBL" id="JAHRHJ020000003">
    <property type="protein sequence ID" value="KAH9320920.1"/>
    <property type="molecule type" value="Genomic_DNA"/>
</dbReference>
<accession>A0AA38GFC8</accession>
<comment type="caution">
    <text evidence="12">The sequence shown here is derived from an EMBL/GenBank/DDBJ whole genome shotgun (WGS) entry which is preliminary data.</text>
</comment>
<dbReference type="InterPro" id="IPR007378">
    <property type="entry name" value="Tic22-like"/>
</dbReference>
<comment type="similarity">
    <text evidence="9">Belongs to the Tic22 family.</text>
</comment>
<name>A0AA38GFC8_TAXCH</name>
<gene>
    <name evidence="12" type="ORF">KI387_015559</name>
</gene>
<evidence type="ECO:0000256" key="11">
    <source>
        <dbReference type="ARBA" id="ARBA00082221"/>
    </source>
</evidence>
<dbReference type="FunFam" id="3.40.1350.100:FF:000001">
    <property type="entry name" value="Protein TIC 22, chloroplastic"/>
    <property type="match status" value="1"/>
</dbReference>
<evidence type="ECO:0000256" key="2">
    <source>
        <dbReference type="ARBA" id="ARBA00022528"/>
    </source>
</evidence>
<keyword evidence="5" id="KW-0809">Transit peptide</keyword>